<feature type="compositionally biased region" description="Basic and acidic residues" evidence="1">
    <location>
        <begin position="244"/>
        <end position="259"/>
    </location>
</feature>
<evidence type="ECO:0000256" key="1">
    <source>
        <dbReference type="SAM" id="MobiDB-lite"/>
    </source>
</evidence>
<accession>A0A4Z2GG96</accession>
<name>A0A4Z2GG96_9TELE</name>
<feature type="compositionally biased region" description="Polar residues" evidence="1">
    <location>
        <begin position="220"/>
        <end position="238"/>
    </location>
</feature>
<dbReference type="AlphaFoldDB" id="A0A4Z2GG96"/>
<gene>
    <name evidence="2" type="ORF">EYF80_038055</name>
</gene>
<evidence type="ECO:0000313" key="3">
    <source>
        <dbReference type="Proteomes" id="UP000314294"/>
    </source>
</evidence>
<keyword evidence="3" id="KW-1185">Reference proteome</keyword>
<comment type="caution">
    <text evidence="2">The sequence shown here is derived from an EMBL/GenBank/DDBJ whole genome shotgun (WGS) entry which is preliminary data.</text>
</comment>
<feature type="compositionally biased region" description="Basic and acidic residues" evidence="1">
    <location>
        <begin position="54"/>
        <end position="76"/>
    </location>
</feature>
<evidence type="ECO:0000313" key="2">
    <source>
        <dbReference type="EMBL" id="TNN51764.1"/>
    </source>
</evidence>
<proteinExistence type="predicted"/>
<protein>
    <submittedName>
        <fullName evidence="2">Uncharacterized protein</fullName>
    </submittedName>
</protein>
<feature type="region of interest" description="Disordered" evidence="1">
    <location>
        <begin position="220"/>
        <end position="270"/>
    </location>
</feature>
<feature type="region of interest" description="Disordered" evidence="1">
    <location>
        <begin position="17"/>
        <end position="85"/>
    </location>
</feature>
<dbReference type="Proteomes" id="UP000314294">
    <property type="component" value="Unassembled WGS sequence"/>
</dbReference>
<reference evidence="2 3" key="1">
    <citation type="submission" date="2019-03" db="EMBL/GenBank/DDBJ databases">
        <title>First draft genome of Liparis tanakae, snailfish: a comprehensive survey of snailfish specific genes.</title>
        <authorList>
            <person name="Kim W."/>
            <person name="Song I."/>
            <person name="Jeong J.-H."/>
            <person name="Kim D."/>
            <person name="Kim S."/>
            <person name="Ryu S."/>
            <person name="Song J.Y."/>
            <person name="Lee S.K."/>
        </authorList>
    </citation>
    <scope>NUCLEOTIDE SEQUENCE [LARGE SCALE GENOMIC DNA]</scope>
    <source>
        <tissue evidence="2">Muscle</tissue>
    </source>
</reference>
<dbReference type="EMBL" id="SRLO01000571">
    <property type="protein sequence ID" value="TNN51764.1"/>
    <property type="molecule type" value="Genomic_DNA"/>
</dbReference>
<feature type="region of interest" description="Disordered" evidence="1">
    <location>
        <begin position="119"/>
        <end position="145"/>
    </location>
</feature>
<sequence>MRSCDRDASLARALIREVTTRGAGQSAPGGGPDEVISNSTASNVSKQEVMSLTEQRESHDTERPSLWRRRTPEARETGPPPEMGGACTTSAELCSGVWEHLTCSTSVAERQGRSSRVWRSSTAVPAVTREGSRSTKSSTTAGLSHAKNCRNRRMKEGSCIAHVASRAQKLRLEFKTLRMILISQFGKEWEYRGTRSCRLSRFSRRKRRSSCARYWSLNSSAGKRPNTSVHTHSQSTAAMSPVEGHGHRTLANDKSELSRPKSALMHGNVR</sequence>
<organism evidence="2 3">
    <name type="scientific">Liparis tanakae</name>
    <name type="common">Tanaka's snailfish</name>
    <dbReference type="NCBI Taxonomy" id="230148"/>
    <lineage>
        <taxon>Eukaryota</taxon>
        <taxon>Metazoa</taxon>
        <taxon>Chordata</taxon>
        <taxon>Craniata</taxon>
        <taxon>Vertebrata</taxon>
        <taxon>Euteleostomi</taxon>
        <taxon>Actinopterygii</taxon>
        <taxon>Neopterygii</taxon>
        <taxon>Teleostei</taxon>
        <taxon>Neoteleostei</taxon>
        <taxon>Acanthomorphata</taxon>
        <taxon>Eupercaria</taxon>
        <taxon>Perciformes</taxon>
        <taxon>Cottioidei</taxon>
        <taxon>Cottales</taxon>
        <taxon>Liparidae</taxon>
        <taxon>Liparis</taxon>
    </lineage>
</organism>
<feature type="compositionally biased region" description="Polar residues" evidence="1">
    <location>
        <begin position="36"/>
        <end position="53"/>
    </location>
</feature>